<evidence type="ECO:0000313" key="2">
    <source>
        <dbReference type="Proteomes" id="UP000054324"/>
    </source>
</evidence>
<dbReference type="Proteomes" id="UP000054324">
    <property type="component" value="Unassembled WGS sequence"/>
</dbReference>
<keyword evidence="2" id="KW-1185">Reference proteome</keyword>
<proteinExistence type="predicted"/>
<name>A0A074ZDM7_OPIVI</name>
<dbReference type="GeneID" id="20328399"/>
<evidence type="ECO:0000313" key="1">
    <source>
        <dbReference type="EMBL" id="KER25278.1"/>
    </source>
</evidence>
<gene>
    <name evidence="1" type="ORF">T265_14233</name>
</gene>
<organism evidence="1 2">
    <name type="scientific">Opisthorchis viverrini</name>
    <name type="common">Southeast Asian liver fluke</name>
    <dbReference type="NCBI Taxonomy" id="6198"/>
    <lineage>
        <taxon>Eukaryota</taxon>
        <taxon>Metazoa</taxon>
        <taxon>Spiralia</taxon>
        <taxon>Lophotrochozoa</taxon>
        <taxon>Platyhelminthes</taxon>
        <taxon>Trematoda</taxon>
        <taxon>Digenea</taxon>
        <taxon>Opisthorchiida</taxon>
        <taxon>Opisthorchiata</taxon>
        <taxon>Opisthorchiidae</taxon>
        <taxon>Opisthorchis</taxon>
    </lineage>
</organism>
<protein>
    <submittedName>
        <fullName evidence="1">Uncharacterized protein</fullName>
    </submittedName>
</protein>
<dbReference type="EMBL" id="KL596781">
    <property type="protein sequence ID" value="KER25278.1"/>
    <property type="molecule type" value="Genomic_DNA"/>
</dbReference>
<reference evidence="1 2" key="1">
    <citation type="submission" date="2013-11" db="EMBL/GenBank/DDBJ databases">
        <title>Opisthorchis viverrini - life in the bile duct.</title>
        <authorList>
            <person name="Young N.D."/>
            <person name="Nagarajan N."/>
            <person name="Lin S.J."/>
            <person name="Korhonen P.K."/>
            <person name="Jex A.R."/>
            <person name="Hall R.S."/>
            <person name="Safavi-Hemami H."/>
            <person name="Kaewkong W."/>
            <person name="Bertrand D."/>
            <person name="Gao S."/>
            <person name="Seet Q."/>
            <person name="Wongkham S."/>
            <person name="Teh B.T."/>
            <person name="Wongkham C."/>
            <person name="Intapan P.M."/>
            <person name="Maleewong W."/>
            <person name="Yang X."/>
            <person name="Hu M."/>
            <person name="Wang Z."/>
            <person name="Hofmann A."/>
            <person name="Sternberg P.W."/>
            <person name="Tan P."/>
            <person name="Wang J."/>
            <person name="Gasser R.B."/>
        </authorList>
    </citation>
    <scope>NUCLEOTIDE SEQUENCE [LARGE SCALE GENOMIC DNA]</scope>
</reference>
<dbReference type="RefSeq" id="XP_009170968.1">
    <property type="nucleotide sequence ID" value="XM_009172704.1"/>
</dbReference>
<accession>A0A074ZDM7</accession>
<dbReference type="KEGG" id="ovi:T265_14233"/>
<dbReference type="AlphaFoldDB" id="A0A074ZDM7"/>
<dbReference type="CTD" id="20328399"/>
<sequence length="391" mass="44436">MILFSMRMKCESALSRWLSTRSGVVKMKNGCLSECFYCSSKTNGDVPIVNTFSGRMLISRVWCALPTRLQSGTCGADGDLGDASLSAHVLLGASRHFIELKLACDVFNTYLLDYCCDLVDDHATLYRSVGFLLRPLWRTKRHGSSTQPFMEKKKNYYSCIYGVVTECSTKSCQNLREGTRKVELSYINTQNEVRNTCTALHVYNVVITFWKFRCVLDAALANGIRPILGHDWLLGPDFLPIRSRLDSGPASVPNFWPVLRGMGLSAVAAPECERSRRMRVEFRLTRRGVKSNETIQQLVHCRLHLNNHQRCAKSSNTQNQVKKHAYTTSYIKCILRQNSGNSDAFSMRHWFEIFGQYWNMTGCYVQAFDQSELALMADRQANRNFIQSCVG</sequence>